<dbReference type="RefSeq" id="WP_171420570.1">
    <property type="nucleotide sequence ID" value="NZ_JABFJW010000320.1"/>
</dbReference>
<dbReference type="SUPFAM" id="SSF82171">
    <property type="entry name" value="DPP6 N-terminal domain-like"/>
    <property type="match status" value="1"/>
</dbReference>
<evidence type="ECO:0008006" key="3">
    <source>
        <dbReference type="Google" id="ProtNLM"/>
    </source>
</evidence>
<comment type="caution">
    <text evidence="1">The sequence shown here is derived from an EMBL/GenBank/DDBJ whole genome shotgun (WGS) entry which is preliminary data.</text>
</comment>
<proteinExistence type="predicted"/>
<dbReference type="Proteomes" id="UP000528460">
    <property type="component" value="Unassembled WGS sequence"/>
</dbReference>
<protein>
    <recommendedName>
        <fullName evidence="3">WD40 repeat domain-containing protein</fullName>
    </recommendedName>
</protein>
<name>A0A7Y4JZ04_9BACT</name>
<organism evidence="1 2">
    <name type="scientific">Corallococcus exercitus</name>
    <dbReference type="NCBI Taxonomy" id="2316736"/>
    <lineage>
        <taxon>Bacteria</taxon>
        <taxon>Pseudomonadati</taxon>
        <taxon>Myxococcota</taxon>
        <taxon>Myxococcia</taxon>
        <taxon>Myxococcales</taxon>
        <taxon>Cystobacterineae</taxon>
        <taxon>Myxococcaceae</taxon>
        <taxon>Corallococcus</taxon>
    </lineage>
</organism>
<dbReference type="AlphaFoldDB" id="A0A7Y4JZ04"/>
<dbReference type="EMBL" id="JABFJW010000320">
    <property type="protein sequence ID" value="NOK13398.1"/>
    <property type="molecule type" value="Genomic_DNA"/>
</dbReference>
<evidence type="ECO:0000313" key="2">
    <source>
        <dbReference type="Proteomes" id="UP000528460"/>
    </source>
</evidence>
<sequence>MSSHESRSLPGSALRTLLGTLCLVLTACHSEPGGGGDGGSDGGENVGAPIATVTRDARLLHVDESQTFLLSVREDGTYAQSLPAGEPVRVADVVEAAYGASDGSSAVMWSAAVGGLRKVWLWRPGTSDLIPLTSSARGGVLHDRALSYVAFLEDGEGGVTSVRIARMASCATGACVPSTPVQVQGADARLWNGGGTLFFMDGMRATLIDAATDTVTALGALPAEPVFSPGGTRYGWAEDNHVVLFDTATGALLWDHVWRDEEWNPGWLPAGAPMMLDEVNVLVNTQGAYRGAPQGVPLGHSLYKCTSTGCAVAVSKNECWPERVSGQPAIYCREELCPFVRCDFVNSYRNSAANWLFEAGEDGTWLGPVFSQGFLDAARLKPQSGTGFIVEWAYNNATSKLLLQGPQPTQPFLFTPEPKRLLYRQAVQRADGTPVDHLWTWDRRNVVDLGWVEGMPAESGIMRDHPPALYLDVAQPRPDGTPSHSIIRVPL</sequence>
<evidence type="ECO:0000313" key="1">
    <source>
        <dbReference type="EMBL" id="NOK13398.1"/>
    </source>
</evidence>
<reference evidence="1 2" key="1">
    <citation type="submission" date="2020-05" db="EMBL/GenBank/DDBJ databases">
        <authorList>
            <person name="Whitworth D."/>
        </authorList>
    </citation>
    <scope>NUCLEOTIDE SEQUENCE [LARGE SCALE GENOMIC DNA]</scope>
    <source>
        <strain evidence="1 2">CA046A</strain>
    </source>
</reference>
<accession>A0A7Y4JZ04</accession>
<gene>
    <name evidence="1" type="ORF">HNS30_30570</name>
</gene>
<dbReference type="PROSITE" id="PS51257">
    <property type="entry name" value="PROKAR_LIPOPROTEIN"/>
    <property type="match status" value="1"/>
</dbReference>